<evidence type="ECO:0000256" key="4">
    <source>
        <dbReference type="ARBA" id="ARBA00022692"/>
    </source>
</evidence>
<dbReference type="GO" id="GO:0006508">
    <property type="term" value="P:proteolysis"/>
    <property type="evidence" value="ECO:0007669"/>
    <property type="project" value="UniProtKB-KW"/>
</dbReference>
<keyword evidence="3" id="KW-0645">Protease</keyword>
<dbReference type="GO" id="GO:0008233">
    <property type="term" value="F:peptidase activity"/>
    <property type="evidence" value="ECO:0007669"/>
    <property type="project" value="UniProtKB-KW"/>
</dbReference>
<keyword evidence="2" id="KW-0673">Quorum sensing</keyword>
<reference evidence="9 10" key="1">
    <citation type="submission" date="2018-08" db="EMBL/GenBank/DDBJ databases">
        <title>A genome reference for cultivated species of the human gut microbiota.</title>
        <authorList>
            <person name="Zou Y."/>
            <person name="Xue W."/>
            <person name="Luo G."/>
        </authorList>
    </citation>
    <scope>NUCLEOTIDE SEQUENCE [LARGE SCALE GENOMIC DNA]</scope>
    <source>
        <strain evidence="9 10">AF28-15</strain>
    </source>
</reference>
<evidence type="ECO:0000256" key="6">
    <source>
        <dbReference type="ARBA" id="ARBA00022989"/>
    </source>
</evidence>
<evidence type="ECO:0000256" key="8">
    <source>
        <dbReference type="SAM" id="Phobius"/>
    </source>
</evidence>
<protein>
    <submittedName>
        <fullName evidence="9">Accessory regulator AgrB</fullName>
    </submittedName>
</protein>
<dbReference type="GO" id="GO:0016020">
    <property type="term" value="C:membrane"/>
    <property type="evidence" value="ECO:0007669"/>
    <property type="project" value="InterPro"/>
</dbReference>
<feature type="transmembrane region" description="Helical" evidence="8">
    <location>
        <begin position="167"/>
        <end position="189"/>
    </location>
</feature>
<evidence type="ECO:0000256" key="7">
    <source>
        <dbReference type="ARBA" id="ARBA00023136"/>
    </source>
</evidence>
<organism evidence="9 10">
    <name type="scientific">Roseburia inulinivorans</name>
    <dbReference type="NCBI Taxonomy" id="360807"/>
    <lineage>
        <taxon>Bacteria</taxon>
        <taxon>Bacillati</taxon>
        <taxon>Bacillota</taxon>
        <taxon>Clostridia</taxon>
        <taxon>Lachnospirales</taxon>
        <taxon>Lachnospiraceae</taxon>
        <taxon>Roseburia</taxon>
    </lineage>
</organism>
<evidence type="ECO:0000256" key="1">
    <source>
        <dbReference type="ARBA" id="ARBA00022475"/>
    </source>
</evidence>
<accession>A0A3R5YUD0</accession>
<evidence type="ECO:0000313" key="9">
    <source>
        <dbReference type="EMBL" id="RGQ43731.1"/>
    </source>
</evidence>
<keyword evidence="7 8" id="KW-0472">Membrane</keyword>
<evidence type="ECO:0000313" key="10">
    <source>
        <dbReference type="Proteomes" id="UP000283738"/>
    </source>
</evidence>
<feature type="transmembrane region" description="Helical" evidence="8">
    <location>
        <begin position="140"/>
        <end position="161"/>
    </location>
</feature>
<evidence type="ECO:0000256" key="2">
    <source>
        <dbReference type="ARBA" id="ARBA00022654"/>
    </source>
</evidence>
<dbReference type="RefSeq" id="WP_118112101.1">
    <property type="nucleotide sequence ID" value="NZ_QRTF01000059.1"/>
</dbReference>
<feature type="transmembrane region" description="Helical" evidence="8">
    <location>
        <begin position="79"/>
        <end position="101"/>
    </location>
</feature>
<keyword evidence="5" id="KW-0378">Hydrolase</keyword>
<dbReference type="EMBL" id="QRTF01000059">
    <property type="protein sequence ID" value="RGQ43731.1"/>
    <property type="molecule type" value="Genomic_DNA"/>
</dbReference>
<keyword evidence="4 8" id="KW-0812">Transmembrane</keyword>
<name>A0A3R5YUD0_9FIRM</name>
<dbReference type="AlphaFoldDB" id="A0A3R5YUD0"/>
<feature type="transmembrane region" description="Helical" evidence="8">
    <location>
        <begin position="107"/>
        <end position="128"/>
    </location>
</feature>
<comment type="caution">
    <text evidence="9">The sequence shown here is derived from an EMBL/GenBank/DDBJ whole genome shotgun (WGS) entry which is preliminary data.</text>
</comment>
<sequence>MIAEFAKKINEMLTQKGIVQKEDVEMYQYGIENGIVVAGNLLVSAIFGIVTGRLGLVLVFLLFYATLRSYSGGIHCKSRIGCFLMSMAILLIPVCTYWIVIEVLTKPVILMISILAVVVIIALSPVESINKSLDMEEIKYYARVSYCITALQVCVLAILYCKGWWDYFYAGYISFVLVAVFMIMGKIAIKHYA</sequence>
<feature type="transmembrane region" description="Helical" evidence="8">
    <location>
        <begin position="41"/>
        <end position="67"/>
    </location>
</feature>
<evidence type="ECO:0000256" key="5">
    <source>
        <dbReference type="ARBA" id="ARBA00022801"/>
    </source>
</evidence>
<keyword evidence="1" id="KW-1003">Cell membrane</keyword>
<dbReference type="GO" id="GO:0009372">
    <property type="term" value="P:quorum sensing"/>
    <property type="evidence" value="ECO:0007669"/>
    <property type="project" value="UniProtKB-KW"/>
</dbReference>
<dbReference type="InterPro" id="IPR006741">
    <property type="entry name" value="AgrB"/>
</dbReference>
<dbReference type="Pfam" id="PF04647">
    <property type="entry name" value="AgrB"/>
    <property type="match status" value="1"/>
</dbReference>
<gene>
    <name evidence="9" type="ORF">DWY96_16610</name>
</gene>
<evidence type="ECO:0000256" key="3">
    <source>
        <dbReference type="ARBA" id="ARBA00022670"/>
    </source>
</evidence>
<proteinExistence type="predicted"/>
<dbReference type="Proteomes" id="UP000283738">
    <property type="component" value="Unassembled WGS sequence"/>
</dbReference>
<keyword evidence="6 8" id="KW-1133">Transmembrane helix</keyword>